<dbReference type="Gene3D" id="3.90.420.10">
    <property type="entry name" value="Oxidoreductase, molybdopterin-binding domain"/>
    <property type="match status" value="1"/>
</dbReference>
<dbReference type="PANTHER" id="PTHR19372">
    <property type="entry name" value="SULFITE REDUCTASE"/>
    <property type="match status" value="1"/>
</dbReference>
<dbReference type="Proteomes" id="UP001494902">
    <property type="component" value="Unassembled WGS sequence"/>
</dbReference>
<dbReference type="InterPro" id="IPR014756">
    <property type="entry name" value="Ig_E-set"/>
</dbReference>
<keyword evidence="5" id="KW-1185">Reference proteome</keyword>
<dbReference type="Pfam" id="PF17957">
    <property type="entry name" value="Big_7"/>
    <property type="match status" value="1"/>
</dbReference>
<comment type="caution">
    <text evidence="4">The sequence shown here is derived from an EMBL/GenBank/DDBJ whole genome shotgun (WGS) entry which is preliminary data.</text>
</comment>
<keyword evidence="2" id="KW-0812">Transmembrane</keyword>
<feature type="region of interest" description="Disordered" evidence="1">
    <location>
        <begin position="153"/>
        <end position="191"/>
    </location>
</feature>
<gene>
    <name evidence="4" type="ORF">WIS52_28095</name>
</gene>
<protein>
    <submittedName>
        <fullName evidence="4">Molybdopterin-dependent oxidoreductase</fullName>
    </submittedName>
</protein>
<feature type="compositionally biased region" description="Low complexity" evidence="1">
    <location>
        <begin position="165"/>
        <end position="176"/>
    </location>
</feature>
<dbReference type="Gene3D" id="2.60.40.650">
    <property type="match status" value="1"/>
</dbReference>
<organism evidence="4 5">
    <name type="scientific">Pseudonocardia nematodicida</name>
    <dbReference type="NCBI Taxonomy" id="1206997"/>
    <lineage>
        <taxon>Bacteria</taxon>
        <taxon>Bacillati</taxon>
        <taxon>Actinomycetota</taxon>
        <taxon>Actinomycetes</taxon>
        <taxon>Pseudonocardiales</taxon>
        <taxon>Pseudonocardiaceae</taxon>
        <taxon>Pseudonocardia</taxon>
    </lineage>
</organism>
<evidence type="ECO:0000313" key="5">
    <source>
        <dbReference type="Proteomes" id="UP001494902"/>
    </source>
</evidence>
<dbReference type="SUPFAM" id="SSF56524">
    <property type="entry name" value="Oxidoreductase molybdopterin-binding domain"/>
    <property type="match status" value="1"/>
</dbReference>
<dbReference type="EMBL" id="JBEDNQ010000014">
    <property type="protein sequence ID" value="MEQ3554346.1"/>
    <property type="molecule type" value="Genomic_DNA"/>
</dbReference>
<feature type="transmembrane region" description="Helical" evidence="2">
    <location>
        <begin position="75"/>
        <end position="95"/>
    </location>
</feature>
<evidence type="ECO:0000259" key="3">
    <source>
        <dbReference type="Pfam" id="PF00174"/>
    </source>
</evidence>
<feature type="domain" description="Oxidoreductase molybdopterin-binding" evidence="3">
    <location>
        <begin position="272"/>
        <end position="425"/>
    </location>
</feature>
<sequence>MPEPVPGPEPLSRGRAVLTGVLGVGSALAAGDLVAGLVSPPSSPFLAVGDQFVRLTPEWLKDAAIAAFGVYDKTALLTGMGAVLGVLAVLAGLVARRRPGPGLAVIAGMGLLAAVCTQAAPTAAPADLLAPAVALVTGVAVFAGLHRALGVTDPGRVRPGGGTRGAATPGAPPARRAPADRAEPSPGLRSALRDAPVRRRRALTLAGGVALGSLAAGAAGRLLASRAGAQTVIALPAVAIDRVPPPPAGVDLPGAPSWLTPVGDFYRIDTALQVPRIDPASWTLRIHGMVERELTLTFAELEARPLVERPITMVCVSNPVGGDLISTARFLGVRLADLLAEAGVRTGAEQLLSTSVDGFTTSTPVDVATDGRDALLAIGMNGAALPVEHGFPVRMVVPGLYGYVSGCKWITDIELTTWDAAPAYWTERGWAPRGPVKTQSRIDTPAAGASVPAGRVAVAGTAWALHVGITRVEVAVDDGPWRPAELGADGGADTWRMWRTTVDLAAGARTLRVRATDRTGTVQTEQEQPVVPDGATGWSAVPVTVV</sequence>
<evidence type="ECO:0000256" key="2">
    <source>
        <dbReference type="SAM" id="Phobius"/>
    </source>
</evidence>
<dbReference type="RefSeq" id="WP_349301418.1">
    <property type="nucleotide sequence ID" value="NZ_JBEDNQ010000014.1"/>
</dbReference>
<name>A0ABV1KJH9_9PSEU</name>
<dbReference type="Pfam" id="PF00174">
    <property type="entry name" value="Oxidored_molyb"/>
    <property type="match status" value="1"/>
</dbReference>
<dbReference type="InterPro" id="IPR036374">
    <property type="entry name" value="OxRdtase_Mopterin-bd_sf"/>
</dbReference>
<evidence type="ECO:0000256" key="1">
    <source>
        <dbReference type="SAM" id="MobiDB-lite"/>
    </source>
</evidence>
<reference evidence="4 5" key="1">
    <citation type="submission" date="2024-03" db="EMBL/GenBank/DDBJ databases">
        <title>Draft genome sequence of Pseudonocardia nematodicida JCM 31783.</title>
        <authorList>
            <person name="Butdee W."/>
            <person name="Duangmal K."/>
        </authorList>
    </citation>
    <scope>NUCLEOTIDE SEQUENCE [LARGE SCALE GENOMIC DNA]</scope>
    <source>
        <strain evidence="4 5">JCM 31783</strain>
    </source>
</reference>
<feature type="transmembrane region" description="Helical" evidence="2">
    <location>
        <begin position="128"/>
        <end position="149"/>
    </location>
</feature>
<keyword evidence="2" id="KW-0472">Membrane</keyword>
<dbReference type="InterPro" id="IPR000572">
    <property type="entry name" value="OxRdtase_Mopterin-bd_dom"/>
</dbReference>
<evidence type="ECO:0000313" key="4">
    <source>
        <dbReference type="EMBL" id="MEQ3554346.1"/>
    </source>
</evidence>
<dbReference type="SUPFAM" id="SSF81296">
    <property type="entry name" value="E set domains"/>
    <property type="match status" value="1"/>
</dbReference>
<feature type="transmembrane region" description="Helical" evidence="2">
    <location>
        <begin position="102"/>
        <end position="122"/>
    </location>
</feature>
<dbReference type="PANTHER" id="PTHR19372:SF7">
    <property type="entry name" value="SULFITE OXIDASE, MITOCHONDRIAL"/>
    <property type="match status" value="1"/>
</dbReference>
<accession>A0ABV1KJH9</accession>
<proteinExistence type="predicted"/>
<keyword evidence="2" id="KW-1133">Transmembrane helix</keyword>
<feature type="transmembrane region" description="Helical" evidence="2">
    <location>
        <begin position="202"/>
        <end position="224"/>
    </location>
</feature>